<dbReference type="PANTHER" id="PTHR23149:SF9">
    <property type="entry name" value="G PATCH DOMAIN-CONTAINING PROTEIN 4"/>
    <property type="match status" value="1"/>
</dbReference>
<dbReference type="OrthoDB" id="10019757at2759"/>
<accession>A0A067RBY7</accession>
<feature type="region of interest" description="Disordered" evidence="2">
    <location>
        <begin position="276"/>
        <end position="319"/>
    </location>
</feature>
<dbReference type="GO" id="GO:0005730">
    <property type="term" value="C:nucleolus"/>
    <property type="evidence" value="ECO:0007669"/>
    <property type="project" value="TreeGrafter"/>
</dbReference>
<evidence type="ECO:0000313" key="5">
    <source>
        <dbReference type="Proteomes" id="UP000027135"/>
    </source>
</evidence>
<dbReference type="PROSITE" id="PS50174">
    <property type="entry name" value="G_PATCH"/>
    <property type="match status" value="1"/>
</dbReference>
<gene>
    <name evidence="4" type="ORF">L798_04158</name>
</gene>
<dbReference type="InterPro" id="IPR050656">
    <property type="entry name" value="PINX1"/>
</dbReference>
<evidence type="ECO:0000256" key="2">
    <source>
        <dbReference type="SAM" id="MobiDB-lite"/>
    </source>
</evidence>
<dbReference type="InterPro" id="IPR000467">
    <property type="entry name" value="G_patch_dom"/>
</dbReference>
<sequence length="387" mass="44062">MDFARNQLMKYGWKEGKGLGRNESGITEALKPKLKFDNRGVGHDPSEQFTYHWWEHAFNKAANNIQVSTTDDGVAVKLQDENIDITTTKHSVKGVKKKNIMEYGTFLKTSMLTEGGQVVRVAKDTLEVPESNDPMETAERLTDDDLFRICGGRTAHKGARHGLKLNGKLARIEEQERQMLGYADEDTEKMLKQIKANLKDDDNSSSQIESVGTKTNLLHLEKSGKEIWKKHKKSKIIRHKKGAAETGDIQTSQLHDELLYPENNTAYTERVKKSKKVDSHSAISNGTLKSGPKNQMHLQVEESTESKKKINLRKSRRENEDRKLCDIDQEYENIALPSFGPRKRKTKQKGILLEATTRVDTSMIDVDQKDYFGKCKKKKKKKTESLD</sequence>
<evidence type="ECO:0000313" key="4">
    <source>
        <dbReference type="EMBL" id="KDR21406.1"/>
    </source>
</evidence>
<dbReference type="PANTHER" id="PTHR23149">
    <property type="entry name" value="G PATCH DOMAIN CONTAINING PROTEIN"/>
    <property type="match status" value="1"/>
</dbReference>
<dbReference type="Proteomes" id="UP000027135">
    <property type="component" value="Unassembled WGS sequence"/>
</dbReference>
<feature type="compositionally biased region" description="Polar residues" evidence="2">
    <location>
        <begin position="281"/>
        <end position="297"/>
    </location>
</feature>
<feature type="domain" description="G-patch" evidence="3">
    <location>
        <begin position="1"/>
        <end position="46"/>
    </location>
</feature>
<dbReference type="EMBL" id="KK852558">
    <property type="protein sequence ID" value="KDR21406.1"/>
    <property type="molecule type" value="Genomic_DNA"/>
</dbReference>
<dbReference type="SMART" id="SM00443">
    <property type="entry name" value="G_patch"/>
    <property type="match status" value="1"/>
</dbReference>
<dbReference type="Pfam" id="PF01585">
    <property type="entry name" value="G-patch"/>
    <property type="match status" value="1"/>
</dbReference>
<keyword evidence="5" id="KW-1185">Reference proteome</keyword>
<dbReference type="FunCoup" id="A0A067RBY7">
    <property type="interactions" value="225"/>
</dbReference>
<name>A0A067RBY7_ZOONE</name>
<dbReference type="eggNOG" id="KOG2809">
    <property type="taxonomic scope" value="Eukaryota"/>
</dbReference>
<evidence type="ECO:0000259" key="3">
    <source>
        <dbReference type="PROSITE" id="PS50174"/>
    </source>
</evidence>
<dbReference type="GO" id="GO:0003676">
    <property type="term" value="F:nucleic acid binding"/>
    <property type="evidence" value="ECO:0007669"/>
    <property type="project" value="InterPro"/>
</dbReference>
<dbReference type="AlphaFoldDB" id="A0A067RBY7"/>
<dbReference type="STRING" id="136037.A0A067RBY7"/>
<dbReference type="InParanoid" id="A0A067RBY7"/>
<protein>
    <recommendedName>
        <fullName evidence="1">G patch domain-containing protein 4</fullName>
    </recommendedName>
</protein>
<evidence type="ECO:0000256" key="1">
    <source>
        <dbReference type="ARBA" id="ARBA00040365"/>
    </source>
</evidence>
<proteinExistence type="predicted"/>
<reference evidence="4 5" key="1">
    <citation type="journal article" date="2014" name="Nat. Commun.">
        <title>Molecular traces of alternative social organization in a termite genome.</title>
        <authorList>
            <person name="Terrapon N."/>
            <person name="Li C."/>
            <person name="Robertson H.M."/>
            <person name="Ji L."/>
            <person name="Meng X."/>
            <person name="Booth W."/>
            <person name="Chen Z."/>
            <person name="Childers C.P."/>
            <person name="Glastad K.M."/>
            <person name="Gokhale K."/>
            <person name="Gowin J."/>
            <person name="Gronenberg W."/>
            <person name="Hermansen R.A."/>
            <person name="Hu H."/>
            <person name="Hunt B.G."/>
            <person name="Huylmans A.K."/>
            <person name="Khalil S.M."/>
            <person name="Mitchell R.D."/>
            <person name="Munoz-Torres M.C."/>
            <person name="Mustard J.A."/>
            <person name="Pan H."/>
            <person name="Reese J.T."/>
            <person name="Scharf M.E."/>
            <person name="Sun F."/>
            <person name="Vogel H."/>
            <person name="Xiao J."/>
            <person name="Yang W."/>
            <person name="Yang Z."/>
            <person name="Yang Z."/>
            <person name="Zhou J."/>
            <person name="Zhu J."/>
            <person name="Brent C.S."/>
            <person name="Elsik C.G."/>
            <person name="Goodisman M.A."/>
            <person name="Liberles D.A."/>
            <person name="Roe R.M."/>
            <person name="Vargo E.L."/>
            <person name="Vilcinskas A."/>
            <person name="Wang J."/>
            <person name="Bornberg-Bauer E."/>
            <person name="Korb J."/>
            <person name="Zhang G."/>
            <person name="Liebig J."/>
        </authorList>
    </citation>
    <scope>NUCLEOTIDE SEQUENCE [LARGE SCALE GENOMIC DNA]</scope>
    <source>
        <tissue evidence="4">Whole organism</tissue>
    </source>
</reference>
<organism evidence="4 5">
    <name type="scientific">Zootermopsis nevadensis</name>
    <name type="common">Dampwood termite</name>
    <dbReference type="NCBI Taxonomy" id="136037"/>
    <lineage>
        <taxon>Eukaryota</taxon>
        <taxon>Metazoa</taxon>
        <taxon>Ecdysozoa</taxon>
        <taxon>Arthropoda</taxon>
        <taxon>Hexapoda</taxon>
        <taxon>Insecta</taxon>
        <taxon>Pterygota</taxon>
        <taxon>Neoptera</taxon>
        <taxon>Polyneoptera</taxon>
        <taxon>Dictyoptera</taxon>
        <taxon>Blattodea</taxon>
        <taxon>Blattoidea</taxon>
        <taxon>Termitoidae</taxon>
        <taxon>Termopsidae</taxon>
        <taxon>Zootermopsis</taxon>
    </lineage>
</organism>